<comment type="caution">
    <text evidence="1">The sequence shown here is derived from an EMBL/GenBank/DDBJ whole genome shotgun (WGS) entry which is preliminary data.</text>
</comment>
<sequence>MVDEDGDLGVMGEQMCEVGARVRVFVCNSPGTSVASYDQKLIASLSRSMKSCARAGNLSRCK</sequence>
<protein>
    <submittedName>
        <fullName evidence="1">Uncharacterized protein</fullName>
    </submittedName>
</protein>
<accession>A0ABW1DZ37</accession>
<dbReference type="EMBL" id="JBHSOA010000028">
    <property type="protein sequence ID" value="MFC5853016.1"/>
    <property type="molecule type" value="Genomic_DNA"/>
</dbReference>
<gene>
    <name evidence="1" type="ORF">ACFPZI_14565</name>
</gene>
<evidence type="ECO:0000313" key="2">
    <source>
        <dbReference type="Proteomes" id="UP001596180"/>
    </source>
</evidence>
<dbReference type="RefSeq" id="WP_381363229.1">
    <property type="nucleotide sequence ID" value="NZ_JBHSOA010000028.1"/>
</dbReference>
<keyword evidence="2" id="KW-1185">Reference proteome</keyword>
<reference evidence="2" key="1">
    <citation type="journal article" date="2019" name="Int. J. Syst. Evol. Microbiol.">
        <title>The Global Catalogue of Microorganisms (GCM) 10K type strain sequencing project: providing services to taxonomists for standard genome sequencing and annotation.</title>
        <authorList>
            <consortium name="The Broad Institute Genomics Platform"/>
            <consortium name="The Broad Institute Genome Sequencing Center for Infectious Disease"/>
            <person name="Wu L."/>
            <person name="Ma J."/>
        </authorList>
    </citation>
    <scope>NUCLEOTIDE SEQUENCE [LARGE SCALE GENOMIC DNA]</scope>
    <source>
        <strain evidence="2">JCM 10411</strain>
    </source>
</reference>
<name>A0ABW1DZ37_9ACTN</name>
<dbReference type="Proteomes" id="UP001596180">
    <property type="component" value="Unassembled WGS sequence"/>
</dbReference>
<organism evidence="1 2">
    <name type="scientific">Streptomyces chlorus</name>
    <dbReference type="NCBI Taxonomy" id="887452"/>
    <lineage>
        <taxon>Bacteria</taxon>
        <taxon>Bacillati</taxon>
        <taxon>Actinomycetota</taxon>
        <taxon>Actinomycetes</taxon>
        <taxon>Kitasatosporales</taxon>
        <taxon>Streptomycetaceae</taxon>
        <taxon>Streptomyces</taxon>
    </lineage>
</organism>
<evidence type="ECO:0000313" key="1">
    <source>
        <dbReference type="EMBL" id="MFC5853016.1"/>
    </source>
</evidence>
<proteinExistence type="predicted"/>